<evidence type="ECO:0000256" key="5">
    <source>
        <dbReference type="ARBA" id="ARBA00023136"/>
    </source>
</evidence>
<evidence type="ECO:0000256" key="1">
    <source>
        <dbReference type="ARBA" id="ARBA00004167"/>
    </source>
</evidence>
<comment type="similarity">
    <text evidence="2">Belongs to the TrbI/VirB10 family.</text>
</comment>
<dbReference type="GO" id="GO:0016020">
    <property type="term" value="C:membrane"/>
    <property type="evidence" value="ECO:0007669"/>
    <property type="project" value="UniProtKB-SubCell"/>
</dbReference>
<dbReference type="InterPro" id="IPR005498">
    <property type="entry name" value="T4SS_VirB10/TraB/TrbI"/>
</dbReference>
<dbReference type="Proteomes" id="UP000218554">
    <property type="component" value="Plasmid pKF707"/>
</dbReference>
<comment type="subcellular location">
    <subcellularLocation>
        <location evidence="1">Membrane</location>
        <topology evidence="1">Single-pass membrane protein</topology>
    </subcellularLocation>
</comment>
<dbReference type="CDD" id="cd16429">
    <property type="entry name" value="VirB10"/>
    <property type="match status" value="1"/>
</dbReference>
<keyword evidence="8" id="KW-0614">Plasmid</keyword>
<feature type="region of interest" description="Disordered" evidence="6">
    <location>
        <begin position="54"/>
        <end position="74"/>
    </location>
</feature>
<sequence length="460" mass="48482">MSLLSADKSPNGLVTGVRKANRLPLFILATAIGVIALVLAMVAMNRAERAAQIETGADSTGEQKPATPVTSSTAADLAKRYGATGVIEPIAEEEEELVEDTGELTPPAEKPAAPQKKKEAPVPVASDTNPQGRPLEYQQQLENFNTTKGRLFEAALTSKSRIEIPTANTMPTTAEGGPLSANEQLEQLRLRAANGGGPASYADRAAEVARIQQMRASGGAEAPSDMGGMGGMGDADSERGGSGFNPTSTEDTWLLQDRLQAPLTPYVVRTGFVIPGIMVGGINSDLPGQIKAQVAQNVYDTATGKFCLIPQGSILVGVYDSNIVFGQERVPVAWQRIIYPDGRALNISGMPGADSAGYSGLHDLTDHHLARIFGAAFAMSVISAGFTLSQDDSSGGTDDRPDASSAMSEALGQNLGQTATQMIQKNLAIQPTNIIRPGMRFNVMVSKDIVFDAPYVAFQY</sequence>
<protein>
    <submittedName>
        <fullName evidence="8">Conjugative transfer protein</fullName>
    </submittedName>
</protein>
<evidence type="ECO:0000256" key="4">
    <source>
        <dbReference type="ARBA" id="ARBA00022989"/>
    </source>
</evidence>
<geneLocation type="plasmid" evidence="8 9">
    <name>pKF707</name>
</geneLocation>
<reference evidence="8 9" key="1">
    <citation type="journal article" date="2018" name="Int. J. Syst. Evol. Microbiol.">
        <title>Pseudomonas furukawaii sp. nov., a polychlorinated biphenyl-degrading bacterium isolated from biphenyl-contaminated soil in Japan.</title>
        <authorList>
            <person name="Kimura N."/>
            <person name="Watanabe T."/>
            <person name="Suenaga H."/>
            <person name="Fujihara H."/>
            <person name="Futagami T."/>
            <person name="Goto M."/>
            <person name="Hanada S."/>
            <person name="Hirose J."/>
        </authorList>
    </citation>
    <scope>NUCLEOTIDE SEQUENCE [LARGE SCALE GENOMIC DNA]</scope>
    <source>
        <strain evidence="9">DSM 10086 / NBRC 110670 / KF707</strain>
    </source>
</reference>
<accession>A0AAD1C610</accession>
<dbReference type="InterPro" id="IPR042217">
    <property type="entry name" value="T4SS_VirB10/TrbI"/>
</dbReference>
<evidence type="ECO:0000256" key="3">
    <source>
        <dbReference type="ARBA" id="ARBA00022692"/>
    </source>
</evidence>
<gene>
    <name evidence="8" type="ORF">KF707C_p190</name>
</gene>
<feature type="compositionally biased region" description="Polar residues" evidence="6">
    <location>
        <begin position="57"/>
        <end position="74"/>
    </location>
</feature>
<dbReference type="AlphaFoldDB" id="A0AAD1C610"/>
<keyword evidence="3 7" id="KW-0812">Transmembrane</keyword>
<name>A0AAD1C610_METFU</name>
<dbReference type="EMBL" id="AP014863">
    <property type="protein sequence ID" value="BAU77408.1"/>
    <property type="molecule type" value="Genomic_DNA"/>
</dbReference>
<evidence type="ECO:0000256" key="2">
    <source>
        <dbReference type="ARBA" id="ARBA00010265"/>
    </source>
</evidence>
<evidence type="ECO:0000313" key="8">
    <source>
        <dbReference type="EMBL" id="BAU77408.1"/>
    </source>
</evidence>
<evidence type="ECO:0000256" key="7">
    <source>
        <dbReference type="SAM" id="Phobius"/>
    </source>
</evidence>
<evidence type="ECO:0000313" key="9">
    <source>
        <dbReference type="Proteomes" id="UP000218554"/>
    </source>
</evidence>
<dbReference type="KEGG" id="pfuw:KF707C_p190"/>
<dbReference type="Gene3D" id="2.40.128.260">
    <property type="entry name" value="Type IV secretion system, VirB10/TraB/TrbI"/>
    <property type="match status" value="1"/>
</dbReference>
<organism evidence="8 9">
    <name type="scientific">Metapseudomonas furukawaii</name>
    <name type="common">Pseudomonas furukawaii</name>
    <dbReference type="NCBI Taxonomy" id="1149133"/>
    <lineage>
        <taxon>Bacteria</taxon>
        <taxon>Pseudomonadati</taxon>
        <taxon>Pseudomonadota</taxon>
        <taxon>Gammaproteobacteria</taxon>
        <taxon>Pseudomonadales</taxon>
        <taxon>Pseudomonadaceae</taxon>
        <taxon>Metapseudomonas</taxon>
    </lineage>
</organism>
<feature type="region of interest" description="Disordered" evidence="6">
    <location>
        <begin position="218"/>
        <end position="246"/>
    </location>
</feature>
<keyword evidence="5 7" id="KW-0472">Membrane</keyword>
<feature type="region of interest" description="Disordered" evidence="6">
    <location>
        <begin position="95"/>
        <end position="133"/>
    </location>
</feature>
<keyword evidence="4 7" id="KW-1133">Transmembrane helix</keyword>
<dbReference type="Pfam" id="PF03743">
    <property type="entry name" value="TrbI"/>
    <property type="match status" value="1"/>
</dbReference>
<feature type="transmembrane region" description="Helical" evidence="7">
    <location>
        <begin position="23"/>
        <end position="43"/>
    </location>
</feature>
<proteinExistence type="inferred from homology"/>
<keyword evidence="9" id="KW-1185">Reference proteome</keyword>
<evidence type="ECO:0000256" key="6">
    <source>
        <dbReference type="SAM" id="MobiDB-lite"/>
    </source>
</evidence>
<dbReference type="RefSeq" id="WP_003451648.1">
    <property type="nucleotide sequence ID" value="NZ_AJMR01000135.1"/>
</dbReference>